<evidence type="ECO:0000256" key="1">
    <source>
        <dbReference type="ARBA" id="ARBA00023157"/>
    </source>
</evidence>
<dbReference type="GO" id="GO:0009055">
    <property type="term" value="F:electron transfer activity"/>
    <property type="evidence" value="ECO:0007669"/>
    <property type="project" value="InterPro"/>
</dbReference>
<dbReference type="PANTHER" id="PTHR33021:SF234">
    <property type="entry name" value="EARLY NODULIN-LIKE PROTEIN 7"/>
    <property type="match status" value="1"/>
</dbReference>
<dbReference type="EMBL" id="JAUUTY010000007">
    <property type="protein sequence ID" value="KAK1610729.1"/>
    <property type="molecule type" value="Genomic_DNA"/>
</dbReference>
<comment type="caution">
    <text evidence="5">The sequence shown here is derived from an EMBL/GenBank/DDBJ whole genome shotgun (WGS) entry which is preliminary data.</text>
</comment>
<dbReference type="PANTHER" id="PTHR33021">
    <property type="entry name" value="BLUE COPPER PROTEIN"/>
    <property type="match status" value="1"/>
</dbReference>
<dbReference type="PROSITE" id="PS51485">
    <property type="entry name" value="PHYTOCYANIN"/>
    <property type="match status" value="1"/>
</dbReference>
<keyword evidence="1" id="KW-1015">Disulfide bond</keyword>
<proteinExistence type="predicted"/>
<sequence length="192" mass="20064">MHGASAGLVPAVPIGKRYIVGGADGWVVPPPQNKDMYIKWADSIQFFVEDSIEFMYKNDSVGKVNKYAYYHCNWTASATTPANKDGSALFLLDAPGFAYFASTDARNCKRGQRLMLNVKARPSSAPAPSPDASADAPSPPVARPPSSAPGAPAPGEPVMVDDSAAALASSSGRGLVLWVCLAVLALAGLIRA</sequence>
<feature type="domain" description="Phytocyanin" evidence="4">
    <location>
        <begin position="16"/>
        <end position="120"/>
    </location>
</feature>
<feature type="compositionally biased region" description="Pro residues" evidence="3">
    <location>
        <begin position="137"/>
        <end position="155"/>
    </location>
</feature>
<dbReference type="AlphaFoldDB" id="A0AAD8VL73"/>
<dbReference type="InterPro" id="IPR039391">
    <property type="entry name" value="Phytocyanin-like"/>
</dbReference>
<feature type="compositionally biased region" description="Low complexity" evidence="3">
    <location>
        <begin position="120"/>
        <end position="136"/>
    </location>
</feature>
<dbReference type="InterPro" id="IPR003245">
    <property type="entry name" value="Phytocyanin_dom"/>
</dbReference>
<dbReference type="Gene3D" id="2.60.40.420">
    <property type="entry name" value="Cupredoxins - blue copper proteins"/>
    <property type="match status" value="1"/>
</dbReference>
<protein>
    <recommendedName>
        <fullName evidence="4">Phytocyanin domain-containing protein</fullName>
    </recommendedName>
</protein>
<dbReference type="Proteomes" id="UP001231189">
    <property type="component" value="Unassembled WGS sequence"/>
</dbReference>
<dbReference type="SUPFAM" id="SSF49503">
    <property type="entry name" value="Cupredoxins"/>
    <property type="match status" value="1"/>
</dbReference>
<dbReference type="FunFam" id="2.60.40.420:FF:000034">
    <property type="entry name" value="Cupredoxin superfamily protein"/>
    <property type="match status" value="1"/>
</dbReference>
<evidence type="ECO:0000259" key="4">
    <source>
        <dbReference type="PROSITE" id="PS51485"/>
    </source>
</evidence>
<dbReference type="Pfam" id="PF02298">
    <property type="entry name" value="Cu_bind_like"/>
    <property type="match status" value="1"/>
</dbReference>
<accession>A0AAD8VL73</accession>
<evidence type="ECO:0000313" key="5">
    <source>
        <dbReference type="EMBL" id="KAK1610729.1"/>
    </source>
</evidence>
<evidence type="ECO:0000256" key="2">
    <source>
        <dbReference type="ARBA" id="ARBA00023180"/>
    </source>
</evidence>
<dbReference type="InterPro" id="IPR008972">
    <property type="entry name" value="Cupredoxin"/>
</dbReference>
<evidence type="ECO:0000256" key="3">
    <source>
        <dbReference type="SAM" id="MobiDB-lite"/>
    </source>
</evidence>
<keyword evidence="2" id="KW-0325">Glycoprotein</keyword>
<feature type="region of interest" description="Disordered" evidence="3">
    <location>
        <begin position="120"/>
        <end position="156"/>
    </location>
</feature>
<name>A0AAD8VL73_LOLMU</name>
<gene>
    <name evidence="5" type="ORF">QYE76_034402</name>
</gene>
<keyword evidence="6" id="KW-1185">Reference proteome</keyword>
<organism evidence="5 6">
    <name type="scientific">Lolium multiflorum</name>
    <name type="common">Italian ryegrass</name>
    <name type="synonym">Lolium perenne subsp. multiflorum</name>
    <dbReference type="NCBI Taxonomy" id="4521"/>
    <lineage>
        <taxon>Eukaryota</taxon>
        <taxon>Viridiplantae</taxon>
        <taxon>Streptophyta</taxon>
        <taxon>Embryophyta</taxon>
        <taxon>Tracheophyta</taxon>
        <taxon>Spermatophyta</taxon>
        <taxon>Magnoliopsida</taxon>
        <taxon>Liliopsida</taxon>
        <taxon>Poales</taxon>
        <taxon>Poaceae</taxon>
        <taxon>BOP clade</taxon>
        <taxon>Pooideae</taxon>
        <taxon>Poodae</taxon>
        <taxon>Poeae</taxon>
        <taxon>Poeae Chloroplast Group 2 (Poeae type)</taxon>
        <taxon>Loliodinae</taxon>
        <taxon>Loliinae</taxon>
        <taxon>Lolium</taxon>
    </lineage>
</organism>
<reference evidence="5" key="1">
    <citation type="submission" date="2023-07" db="EMBL/GenBank/DDBJ databases">
        <title>A chromosome-level genome assembly of Lolium multiflorum.</title>
        <authorList>
            <person name="Chen Y."/>
            <person name="Copetti D."/>
            <person name="Kolliker R."/>
            <person name="Studer B."/>
        </authorList>
    </citation>
    <scope>NUCLEOTIDE SEQUENCE</scope>
    <source>
        <strain evidence="5">02402/16</strain>
        <tissue evidence="5">Leaf</tissue>
    </source>
</reference>
<dbReference type="GO" id="GO:0005886">
    <property type="term" value="C:plasma membrane"/>
    <property type="evidence" value="ECO:0007669"/>
    <property type="project" value="TreeGrafter"/>
</dbReference>
<evidence type="ECO:0000313" key="6">
    <source>
        <dbReference type="Proteomes" id="UP001231189"/>
    </source>
</evidence>